<feature type="domain" description="Cytochrome c" evidence="10">
    <location>
        <begin position="65"/>
        <end position="196"/>
    </location>
</feature>
<name>A0A4S4B267_9RHOO</name>
<evidence type="ECO:0000256" key="6">
    <source>
        <dbReference type="ARBA" id="ARBA00023002"/>
    </source>
</evidence>
<evidence type="ECO:0000256" key="7">
    <source>
        <dbReference type="ARBA" id="ARBA00023004"/>
    </source>
</evidence>
<protein>
    <submittedName>
        <fullName evidence="11">Cytochrome-c peroxidase</fullName>
    </submittedName>
</protein>
<keyword evidence="11" id="KW-0575">Peroxidase</keyword>
<dbReference type="PANTHER" id="PTHR30600:SF7">
    <property type="entry name" value="CYTOCHROME C PEROXIDASE-RELATED"/>
    <property type="match status" value="1"/>
</dbReference>
<evidence type="ECO:0000313" key="12">
    <source>
        <dbReference type="Proteomes" id="UP000308430"/>
    </source>
</evidence>
<dbReference type="PIRSF" id="PIRSF000294">
    <property type="entry name" value="Cytochrome-c_peroxidase"/>
    <property type="match status" value="1"/>
</dbReference>
<feature type="binding site" description="covalent" evidence="8">
    <location>
        <position position="90"/>
    </location>
    <ligand>
        <name>heme c</name>
        <dbReference type="ChEBI" id="CHEBI:61717"/>
        <label>1</label>
    </ligand>
</feature>
<dbReference type="PROSITE" id="PS51007">
    <property type="entry name" value="CYTC"/>
    <property type="match status" value="2"/>
</dbReference>
<evidence type="ECO:0000313" key="11">
    <source>
        <dbReference type="EMBL" id="THF66285.1"/>
    </source>
</evidence>
<sequence>MTPRTLHLAIVALLSAFAATLVLLTWRETPPASIEAAAVPAISDAIRREEPLSPLPRNAPNGDPERIALGERLFNERMLSRDGSISCASCHPLERGGADGLAHSPGVDNALGEINTPTVFNTVYNFAQFWDGRALTLEDQVAGPIHNPLEMDSNWDEVIARLNADAGYRASFARLYPRGITAETISDAIAAFERTLTTPDARFDQYLRGDHGILSPEEKQGYVLFKNLGCTSCHQGVNVGGNLFQRFGVMGDYFADRGSITRADLGRYNVTGEEHDRHVFKVPSLRNVALTAPYFHDGSVERLESAVEIMARYQLGRQLSNEDIQLVVAFLRTLTGTYQGQALQ</sequence>
<keyword evidence="5" id="KW-0574">Periplasm</keyword>
<dbReference type="OrthoDB" id="9805202at2"/>
<accession>A0A4S4B267</accession>
<keyword evidence="3 9" id="KW-0479">Metal-binding</keyword>
<evidence type="ECO:0000256" key="3">
    <source>
        <dbReference type="ARBA" id="ARBA00022723"/>
    </source>
</evidence>
<dbReference type="InterPro" id="IPR036909">
    <property type="entry name" value="Cyt_c-like_dom_sf"/>
</dbReference>
<dbReference type="Pfam" id="PF03150">
    <property type="entry name" value="CCP_MauG"/>
    <property type="match status" value="1"/>
</dbReference>
<dbReference type="SUPFAM" id="SSF46626">
    <property type="entry name" value="Cytochrome c"/>
    <property type="match status" value="2"/>
</dbReference>
<evidence type="ECO:0000256" key="9">
    <source>
        <dbReference type="PIRSR" id="PIRSR000294-2"/>
    </source>
</evidence>
<feature type="binding site" description="covalent" evidence="8">
    <location>
        <position position="230"/>
    </location>
    <ligand>
        <name>heme c</name>
        <dbReference type="ChEBI" id="CHEBI:61717"/>
        <label>2</label>
    </ligand>
</feature>
<dbReference type="RefSeq" id="WP_136347234.1">
    <property type="nucleotide sequence ID" value="NZ_SSOC01000002.1"/>
</dbReference>
<dbReference type="GO" id="GO:0042597">
    <property type="term" value="C:periplasmic space"/>
    <property type="evidence" value="ECO:0007669"/>
    <property type="project" value="UniProtKB-SubCell"/>
</dbReference>
<comment type="PTM">
    <text evidence="8">Binds 2 heme groups per subunit.</text>
</comment>
<evidence type="ECO:0000256" key="5">
    <source>
        <dbReference type="ARBA" id="ARBA00022764"/>
    </source>
</evidence>
<dbReference type="InterPro" id="IPR051395">
    <property type="entry name" value="Cytochrome_c_Peroxidase/MauG"/>
</dbReference>
<keyword evidence="7 9" id="KW-0408">Iron</keyword>
<comment type="cofactor">
    <cofactor evidence="8">
        <name>heme</name>
        <dbReference type="ChEBI" id="CHEBI:30413"/>
    </cofactor>
    <text evidence="8">Binds 2 heme groups.</text>
</comment>
<dbReference type="InterPro" id="IPR009056">
    <property type="entry name" value="Cyt_c-like_dom"/>
</dbReference>
<evidence type="ECO:0000256" key="4">
    <source>
        <dbReference type="ARBA" id="ARBA00022729"/>
    </source>
</evidence>
<feature type="binding site" description="axial binding residue" evidence="9">
    <location>
        <position position="91"/>
    </location>
    <ligand>
        <name>heme c</name>
        <dbReference type="ChEBI" id="CHEBI:61717"/>
        <label>1</label>
    </ligand>
    <ligandPart>
        <name>Fe</name>
        <dbReference type="ChEBI" id="CHEBI:18248"/>
    </ligandPart>
</feature>
<evidence type="ECO:0000256" key="8">
    <source>
        <dbReference type="PIRSR" id="PIRSR000294-1"/>
    </source>
</evidence>
<dbReference type="GO" id="GO:0046872">
    <property type="term" value="F:metal ion binding"/>
    <property type="evidence" value="ECO:0007669"/>
    <property type="project" value="UniProtKB-KW"/>
</dbReference>
<dbReference type="EMBL" id="SSOC01000002">
    <property type="protein sequence ID" value="THF66285.1"/>
    <property type="molecule type" value="Genomic_DNA"/>
</dbReference>
<dbReference type="InterPro" id="IPR004852">
    <property type="entry name" value="Di-haem_cyt_c_peroxidsae"/>
</dbReference>
<feature type="binding site" description="covalent" evidence="8">
    <location>
        <position position="87"/>
    </location>
    <ligand>
        <name>heme c</name>
        <dbReference type="ChEBI" id="CHEBI:61717"/>
        <label>1</label>
    </ligand>
</feature>
<comment type="caution">
    <text evidence="11">The sequence shown here is derived from an EMBL/GenBank/DDBJ whole genome shotgun (WGS) entry which is preliminary data.</text>
</comment>
<evidence type="ECO:0000256" key="2">
    <source>
        <dbReference type="ARBA" id="ARBA00022617"/>
    </source>
</evidence>
<organism evidence="11 12">
    <name type="scientific">Pseudothauera nasutitermitis</name>
    <dbReference type="NCBI Taxonomy" id="2565930"/>
    <lineage>
        <taxon>Bacteria</taxon>
        <taxon>Pseudomonadati</taxon>
        <taxon>Pseudomonadota</taxon>
        <taxon>Betaproteobacteria</taxon>
        <taxon>Rhodocyclales</taxon>
        <taxon>Zoogloeaceae</taxon>
        <taxon>Pseudothauera</taxon>
    </lineage>
</organism>
<reference evidence="11 12" key="1">
    <citation type="submission" date="2019-04" db="EMBL/GenBank/DDBJ databases">
        <title>Azoarcus nasutitermitis sp. nov. isolated from termite nest.</title>
        <authorList>
            <person name="Lin S.-Y."/>
            <person name="Hameed A."/>
            <person name="Hsu Y.-H."/>
            <person name="Young C.-C."/>
        </authorList>
    </citation>
    <scope>NUCLEOTIDE SEQUENCE [LARGE SCALE GENOMIC DNA]</scope>
    <source>
        <strain evidence="11 12">CC-YHH838</strain>
    </source>
</reference>
<dbReference type="GO" id="GO:0004130">
    <property type="term" value="F:cytochrome-c peroxidase activity"/>
    <property type="evidence" value="ECO:0007669"/>
    <property type="project" value="TreeGrafter"/>
</dbReference>
<keyword evidence="4" id="KW-0732">Signal</keyword>
<comment type="subcellular location">
    <subcellularLocation>
        <location evidence="1">Periplasm</location>
    </subcellularLocation>
</comment>
<dbReference type="Gene3D" id="1.10.760.10">
    <property type="entry name" value="Cytochrome c-like domain"/>
    <property type="match status" value="2"/>
</dbReference>
<evidence type="ECO:0000259" key="10">
    <source>
        <dbReference type="PROSITE" id="PS51007"/>
    </source>
</evidence>
<dbReference type="GO" id="GO:0009055">
    <property type="term" value="F:electron transfer activity"/>
    <property type="evidence" value="ECO:0007669"/>
    <property type="project" value="InterPro"/>
</dbReference>
<feature type="binding site" description="covalent" evidence="8">
    <location>
        <position position="233"/>
    </location>
    <ligand>
        <name>heme c</name>
        <dbReference type="ChEBI" id="CHEBI:61717"/>
        <label>2</label>
    </ligand>
</feature>
<feature type="binding site" description="axial binding residue" evidence="9">
    <location>
        <position position="310"/>
    </location>
    <ligand>
        <name>heme c</name>
        <dbReference type="ChEBI" id="CHEBI:61717"/>
        <label>2</label>
    </ligand>
    <ligandPart>
        <name>Fe</name>
        <dbReference type="ChEBI" id="CHEBI:18248"/>
    </ligandPart>
</feature>
<keyword evidence="6" id="KW-0560">Oxidoreductase</keyword>
<dbReference type="GO" id="GO:0020037">
    <property type="term" value="F:heme binding"/>
    <property type="evidence" value="ECO:0007669"/>
    <property type="project" value="InterPro"/>
</dbReference>
<dbReference type="AlphaFoldDB" id="A0A4S4B267"/>
<dbReference type="Proteomes" id="UP000308430">
    <property type="component" value="Unassembled WGS sequence"/>
</dbReference>
<gene>
    <name evidence="11" type="ORF">E6C76_05435</name>
</gene>
<dbReference type="PANTHER" id="PTHR30600">
    <property type="entry name" value="CYTOCHROME C PEROXIDASE-RELATED"/>
    <property type="match status" value="1"/>
</dbReference>
<keyword evidence="2 8" id="KW-0349">Heme</keyword>
<evidence type="ECO:0000256" key="1">
    <source>
        <dbReference type="ARBA" id="ARBA00004418"/>
    </source>
</evidence>
<feature type="domain" description="Cytochrome c" evidence="10">
    <location>
        <begin position="216"/>
        <end position="335"/>
    </location>
</feature>
<proteinExistence type="predicted"/>
<dbReference type="InterPro" id="IPR026259">
    <property type="entry name" value="MauG/Cytc_peroxidase"/>
</dbReference>
<feature type="binding site" description="axial binding residue" evidence="9">
    <location>
        <position position="234"/>
    </location>
    <ligand>
        <name>heme c</name>
        <dbReference type="ChEBI" id="CHEBI:61717"/>
        <label>2</label>
    </ligand>
    <ligandPart>
        <name>Fe</name>
        <dbReference type="ChEBI" id="CHEBI:18248"/>
    </ligandPart>
</feature>
<keyword evidence="12" id="KW-1185">Reference proteome</keyword>